<protein>
    <submittedName>
        <fullName evidence="1">Uncharacterized protein</fullName>
    </submittedName>
</protein>
<organism evidence="1">
    <name type="scientific">Cacopsylla melanoneura</name>
    <dbReference type="NCBI Taxonomy" id="428564"/>
    <lineage>
        <taxon>Eukaryota</taxon>
        <taxon>Metazoa</taxon>
        <taxon>Ecdysozoa</taxon>
        <taxon>Arthropoda</taxon>
        <taxon>Hexapoda</taxon>
        <taxon>Insecta</taxon>
        <taxon>Pterygota</taxon>
        <taxon>Neoptera</taxon>
        <taxon>Paraneoptera</taxon>
        <taxon>Hemiptera</taxon>
        <taxon>Sternorrhyncha</taxon>
        <taxon>Psylloidea</taxon>
        <taxon>Psyllidae</taxon>
        <taxon>Psyllinae</taxon>
        <taxon>Cacopsylla</taxon>
    </lineage>
</organism>
<reference evidence="1" key="1">
    <citation type="submission" date="2021-05" db="EMBL/GenBank/DDBJ databases">
        <authorList>
            <person name="Alioto T."/>
            <person name="Alioto T."/>
            <person name="Gomez Garrido J."/>
        </authorList>
    </citation>
    <scope>NUCLEOTIDE SEQUENCE</scope>
</reference>
<sequence length="109" mass="12743">MCVCVCVCVCFHNVYRSLDSLDCFCLIHLKNDLLPESSHQDTRSCASSRSAYYNRGDVCRFAIAQTVTDRVKLVRIKPPLKSSRERYYEAIKKIPIHEFCQFWVRLAFE</sequence>
<dbReference type="AlphaFoldDB" id="A0A8D8XAK9"/>
<dbReference type="EMBL" id="HBUF01286705">
    <property type="protein sequence ID" value="CAG6688398.1"/>
    <property type="molecule type" value="Transcribed_RNA"/>
</dbReference>
<accession>A0A8D8XAK9</accession>
<evidence type="ECO:0000313" key="1">
    <source>
        <dbReference type="EMBL" id="CAG6688398.1"/>
    </source>
</evidence>
<proteinExistence type="predicted"/>
<name>A0A8D8XAK9_9HEMI</name>